<evidence type="ECO:0000256" key="1">
    <source>
        <dbReference type="ARBA" id="ARBA00000085"/>
    </source>
</evidence>
<dbReference type="EC" id="2.7.13.3" evidence="2"/>
<gene>
    <name evidence="11" type="ORF">GWK08_10540</name>
</gene>
<sequence>MLKIYKKLILIFMNFMIVLSCFSQENNESTDAFLRFQQASSIDKRFEIFFDNDNRYIYNSAFKWLDKVSEYLTVAENAKDAVQIYQYKTILSQIQIDLGDYKKGALIAEKLYKDSKKLDMPVRKQLLRIMDEAYGELRLFEKQLEVRTEMKKNGDRVILYDIYSNLGLHRQAMMDYIIEAESKIDENDLYANAEHNNNLGTYLRRDGSIYTAKKKLDTALTYIDAYLNDTSRNLTAKQFRDAVFLKGAIQGNLGKCDIALGNYESAIPLLEAGVSSSKEYDKGKYSGKVIDMWTDLANSHLQLGNPFVAKSYLDSISATSRITNIVDFNYLLAEYYLRVDEADSASHHYKEYIRFKDSVNDNSTKKELLGLLVSFDLENQKATIQKQRQDIEKTKAQILQRDRKINYSIYALAFLLIGLGAVAFAYFKSVKNKRLIEDQNKIIEASLVEKDSLLKEIHHRVKNNLQMVSSLLSMQTKNTRSKEAIEALEEGKSRVKAMALIHQKLYQNEGLSVIEMQGYVESLVNSIQSVYKKGGHDVNINIDAEGAELDIDRAIPIGLILNELVSNSFKYAFPNKESGQIYINIRMNGEEGFFEYQDNGKGLPDDLEERSNNSMGVKLIQRLVNQLRSNLNIDNSVEGARFWFNFK</sequence>
<keyword evidence="3" id="KW-0597">Phosphoprotein</keyword>
<accession>A0A6P0UPX5</accession>
<feature type="transmembrane region" description="Helical" evidence="8">
    <location>
        <begin position="407"/>
        <end position="427"/>
    </location>
</feature>
<dbReference type="SMART" id="SM00387">
    <property type="entry name" value="HATPase_c"/>
    <property type="match status" value="1"/>
</dbReference>
<keyword evidence="9" id="KW-0732">Signal</keyword>
<evidence type="ECO:0000256" key="5">
    <source>
        <dbReference type="ARBA" id="ARBA00022741"/>
    </source>
</evidence>
<dbReference type="Proteomes" id="UP000468581">
    <property type="component" value="Unassembled WGS sequence"/>
</dbReference>
<evidence type="ECO:0000256" key="9">
    <source>
        <dbReference type="SAM" id="SignalP"/>
    </source>
</evidence>
<evidence type="ECO:0000256" key="7">
    <source>
        <dbReference type="ARBA" id="ARBA00022840"/>
    </source>
</evidence>
<evidence type="ECO:0000256" key="6">
    <source>
        <dbReference type="ARBA" id="ARBA00022777"/>
    </source>
</evidence>
<evidence type="ECO:0000256" key="4">
    <source>
        <dbReference type="ARBA" id="ARBA00022679"/>
    </source>
</evidence>
<feature type="domain" description="Histidine kinase" evidence="10">
    <location>
        <begin position="456"/>
        <end position="647"/>
    </location>
</feature>
<feature type="chain" id="PRO_5026981974" description="histidine kinase" evidence="9">
    <location>
        <begin position="24"/>
        <end position="647"/>
    </location>
</feature>
<keyword evidence="12" id="KW-1185">Reference proteome</keyword>
<protein>
    <recommendedName>
        <fullName evidence="2">histidine kinase</fullName>
        <ecNumber evidence="2">2.7.13.3</ecNumber>
    </recommendedName>
</protein>
<dbReference type="PROSITE" id="PS50109">
    <property type="entry name" value="HIS_KIN"/>
    <property type="match status" value="1"/>
</dbReference>
<dbReference type="SUPFAM" id="SSF55874">
    <property type="entry name" value="ATPase domain of HSP90 chaperone/DNA topoisomerase II/histidine kinase"/>
    <property type="match status" value="1"/>
</dbReference>
<evidence type="ECO:0000313" key="12">
    <source>
        <dbReference type="Proteomes" id="UP000468581"/>
    </source>
</evidence>
<feature type="signal peptide" evidence="9">
    <location>
        <begin position="1"/>
        <end position="23"/>
    </location>
</feature>
<organism evidence="11 12">
    <name type="scientific">Leptobacterium flavescens</name>
    <dbReference type="NCBI Taxonomy" id="472055"/>
    <lineage>
        <taxon>Bacteria</taxon>
        <taxon>Pseudomonadati</taxon>
        <taxon>Bacteroidota</taxon>
        <taxon>Flavobacteriia</taxon>
        <taxon>Flavobacteriales</taxon>
        <taxon>Flavobacteriaceae</taxon>
        <taxon>Leptobacterium</taxon>
    </lineage>
</organism>
<dbReference type="InterPro" id="IPR036890">
    <property type="entry name" value="HATPase_C_sf"/>
</dbReference>
<dbReference type="Gene3D" id="3.30.565.10">
    <property type="entry name" value="Histidine kinase-like ATPase, C-terminal domain"/>
    <property type="match status" value="1"/>
</dbReference>
<keyword evidence="5" id="KW-0547">Nucleotide-binding</keyword>
<evidence type="ECO:0000256" key="8">
    <source>
        <dbReference type="SAM" id="Phobius"/>
    </source>
</evidence>
<dbReference type="EMBL" id="JAABOO010000002">
    <property type="protein sequence ID" value="NER13879.1"/>
    <property type="molecule type" value="Genomic_DNA"/>
</dbReference>
<dbReference type="GO" id="GO:0005524">
    <property type="term" value="F:ATP binding"/>
    <property type="evidence" value="ECO:0007669"/>
    <property type="project" value="UniProtKB-KW"/>
</dbReference>
<evidence type="ECO:0000313" key="11">
    <source>
        <dbReference type="EMBL" id="NER13879.1"/>
    </source>
</evidence>
<proteinExistence type="predicted"/>
<evidence type="ECO:0000256" key="3">
    <source>
        <dbReference type="ARBA" id="ARBA00022553"/>
    </source>
</evidence>
<dbReference type="PROSITE" id="PS51257">
    <property type="entry name" value="PROKAR_LIPOPROTEIN"/>
    <property type="match status" value="1"/>
</dbReference>
<dbReference type="GO" id="GO:0004673">
    <property type="term" value="F:protein histidine kinase activity"/>
    <property type="evidence" value="ECO:0007669"/>
    <property type="project" value="UniProtKB-EC"/>
</dbReference>
<comment type="catalytic activity">
    <reaction evidence="1">
        <text>ATP + protein L-histidine = ADP + protein N-phospho-L-histidine.</text>
        <dbReference type="EC" id="2.7.13.3"/>
    </reaction>
</comment>
<keyword evidence="8" id="KW-0472">Membrane</keyword>
<dbReference type="Gene3D" id="3.30.450.20">
    <property type="entry name" value="PAS domain"/>
    <property type="match status" value="1"/>
</dbReference>
<dbReference type="InterPro" id="IPR011990">
    <property type="entry name" value="TPR-like_helical_dom_sf"/>
</dbReference>
<evidence type="ECO:0000256" key="2">
    <source>
        <dbReference type="ARBA" id="ARBA00012438"/>
    </source>
</evidence>
<keyword evidence="7" id="KW-0067">ATP-binding</keyword>
<keyword evidence="8" id="KW-0812">Transmembrane</keyword>
<dbReference type="InterPro" id="IPR005467">
    <property type="entry name" value="His_kinase_dom"/>
</dbReference>
<keyword evidence="8" id="KW-1133">Transmembrane helix</keyword>
<evidence type="ECO:0000259" key="10">
    <source>
        <dbReference type="PROSITE" id="PS50109"/>
    </source>
</evidence>
<dbReference type="Gene3D" id="1.25.40.10">
    <property type="entry name" value="Tetratricopeptide repeat domain"/>
    <property type="match status" value="1"/>
</dbReference>
<dbReference type="InterPro" id="IPR003594">
    <property type="entry name" value="HATPase_dom"/>
</dbReference>
<dbReference type="AlphaFoldDB" id="A0A6P0UPX5"/>
<keyword evidence="6 11" id="KW-0418">Kinase</keyword>
<dbReference type="PANTHER" id="PTHR41523">
    <property type="entry name" value="TWO-COMPONENT SYSTEM SENSOR PROTEIN"/>
    <property type="match status" value="1"/>
</dbReference>
<reference evidence="11 12" key="1">
    <citation type="submission" date="2020-01" db="EMBL/GenBank/DDBJ databases">
        <title>Leptobacterium flavescens.</title>
        <authorList>
            <person name="Wang G."/>
        </authorList>
    </citation>
    <scope>NUCLEOTIDE SEQUENCE [LARGE SCALE GENOMIC DNA]</scope>
    <source>
        <strain evidence="11 12">KCTC 22160</strain>
    </source>
</reference>
<keyword evidence="4" id="KW-0808">Transferase</keyword>
<dbReference type="InterPro" id="IPR011495">
    <property type="entry name" value="Sig_transdc_His_kin_sub2_dim/P"/>
</dbReference>
<dbReference type="PANTHER" id="PTHR41523:SF8">
    <property type="entry name" value="ETHYLENE RESPONSE SENSOR PROTEIN"/>
    <property type="match status" value="1"/>
</dbReference>
<dbReference type="Pfam" id="PF07568">
    <property type="entry name" value="HisKA_2"/>
    <property type="match status" value="1"/>
</dbReference>
<dbReference type="Pfam" id="PF02518">
    <property type="entry name" value="HATPase_c"/>
    <property type="match status" value="1"/>
</dbReference>
<comment type="caution">
    <text evidence="11">The sequence shown here is derived from an EMBL/GenBank/DDBJ whole genome shotgun (WGS) entry which is preliminary data.</text>
</comment>
<name>A0A6P0UPX5_9FLAO</name>
<dbReference type="SUPFAM" id="SSF48452">
    <property type="entry name" value="TPR-like"/>
    <property type="match status" value="1"/>
</dbReference>